<dbReference type="EMBL" id="JBFCZG010000007">
    <property type="protein sequence ID" value="KAL3420484.1"/>
    <property type="molecule type" value="Genomic_DNA"/>
</dbReference>
<comment type="caution">
    <text evidence="7">The sequence shown here is derived from an EMBL/GenBank/DDBJ whole genome shotgun (WGS) entry which is preliminary data.</text>
</comment>
<keyword evidence="4 5" id="KW-0326">Glycosidase</keyword>
<dbReference type="Pfam" id="PF17851">
    <property type="entry name" value="GH43_C2"/>
    <property type="match status" value="1"/>
</dbReference>
<dbReference type="InterPro" id="IPR051795">
    <property type="entry name" value="Glycosyl_Hydrlase_43"/>
</dbReference>
<evidence type="ECO:0000256" key="4">
    <source>
        <dbReference type="ARBA" id="ARBA00023295"/>
    </source>
</evidence>
<comment type="similarity">
    <text evidence="1 5">Belongs to the glycosyl hydrolase 43 family.</text>
</comment>
<evidence type="ECO:0000256" key="1">
    <source>
        <dbReference type="ARBA" id="ARBA00009865"/>
    </source>
</evidence>
<organism evidence="7 8">
    <name type="scientific">Phlyctema vagabunda</name>
    <dbReference type="NCBI Taxonomy" id="108571"/>
    <lineage>
        <taxon>Eukaryota</taxon>
        <taxon>Fungi</taxon>
        <taxon>Dikarya</taxon>
        <taxon>Ascomycota</taxon>
        <taxon>Pezizomycotina</taxon>
        <taxon>Leotiomycetes</taxon>
        <taxon>Helotiales</taxon>
        <taxon>Dermateaceae</taxon>
        <taxon>Phlyctema</taxon>
    </lineage>
</organism>
<dbReference type="Gene3D" id="2.60.120.200">
    <property type="match status" value="1"/>
</dbReference>
<dbReference type="Gene3D" id="2.115.10.20">
    <property type="entry name" value="Glycosyl hydrolase domain, family 43"/>
    <property type="match status" value="1"/>
</dbReference>
<evidence type="ECO:0000256" key="3">
    <source>
        <dbReference type="ARBA" id="ARBA00022801"/>
    </source>
</evidence>
<reference evidence="7 8" key="1">
    <citation type="submission" date="2024-06" db="EMBL/GenBank/DDBJ databases">
        <title>Complete genome of Phlyctema vagabunda strain 19-DSS-EL-015.</title>
        <authorList>
            <person name="Fiorenzani C."/>
        </authorList>
    </citation>
    <scope>NUCLEOTIDE SEQUENCE [LARGE SCALE GENOMIC DNA]</scope>
    <source>
        <strain evidence="7 8">19-DSS-EL-015</strain>
    </source>
</reference>
<keyword evidence="8" id="KW-1185">Reference proteome</keyword>
<protein>
    <submittedName>
        <fullName evidence="7">Glycosyl hydrolase family 43 protein</fullName>
    </submittedName>
</protein>
<name>A0ABR4PAZ9_9HELO</name>
<keyword evidence="3 5" id="KW-0378">Hydrolase</keyword>
<dbReference type="SUPFAM" id="SSF57180">
    <property type="entry name" value="Cellulose-binding domain"/>
    <property type="match status" value="1"/>
</dbReference>
<dbReference type="PANTHER" id="PTHR42812">
    <property type="entry name" value="BETA-XYLOSIDASE"/>
    <property type="match status" value="1"/>
</dbReference>
<dbReference type="SMART" id="SM00236">
    <property type="entry name" value="fCBD"/>
    <property type="match status" value="1"/>
</dbReference>
<evidence type="ECO:0000256" key="5">
    <source>
        <dbReference type="RuleBase" id="RU361187"/>
    </source>
</evidence>
<dbReference type="InterPro" id="IPR023296">
    <property type="entry name" value="Glyco_hydro_beta-prop_sf"/>
</dbReference>
<keyword evidence="2" id="KW-0732">Signal</keyword>
<dbReference type="Pfam" id="PF00734">
    <property type="entry name" value="CBM_1"/>
    <property type="match status" value="1"/>
</dbReference>
<feature type="domain" description="CBM1" evidence="6">
    <location>
        <begin position="19"/>
        <end position="46"/>
    </location>
</feature>
<dbReference type="Pfam" id="PF04616">
    <property type="entry name" value="Glyco_hydro_43"/>
    <property type="match status" value="1"/>
</dbReference>
<sequence>MFVISMGTHSTDFSRVVGGGTGWKGLKTCISGSCCTYSNVYYSQCLPGSCEISASQSPITSGTFSTVRSSSTTRASTSSGTITSSSRTTSSAAISTFTNPIIYQDLPDNDVFFGPDGYFYLSASNFHYSPGAPIYRSADLANWEAVGHSVSTLDFGDNYSLIGGQAYRKGTWASSMRYRESNKTWYWIGCIDFWNSFIYTSSSPSGPWTRSASLWARCYYDCGLFIDEDDTMYVVHGNNNVNVTQLAPSGLSEVKTEPMASNPEGFDGMEGNRMYKRSGTYYILNDSGSAQITWIWRSASPFGPWTSKVLQQYSGGPVPGGGTPHQGSLVETPLGDWYFVSFTWAYPLGRIPVIAPVTWDGDGWPVLGLVSGKWAQTYPNLLPQVPTPSWTGTDSFVGTKLSPRWEWNHNPDTTKFNVDDGVTLSAATITDDLYLARNTLTHRLQGGTPIATIVLDTTNLADGDRAGLAAFRDWTAYIGILRSGDTYSVVMRQNMTLSTTDWSTTNTGEDIASAPISKGKTWLRGLADARSDGAKQVTFQYSTDGVTFVPLGDAYTLQSDWAIFIGYRWAIFNFATKDLGGSVKLLSFDQV</sequence>
<dbReference type="SUPFAM" id="SSF75005">
    <property type="entry name" value="Arabinanase/levansucrase/invertase"/>
    <property type="match status" value="1"/>
</dbReference>
<evidence type="ECO:0000313" key="8">
    <source>
        <dbReference type="Proteomes" id="UP001629113"/>
    </source>
</evidence>
<dbReference type="PANTHER" id="PTHR42812:SF15">
    <property type="entry name" value="HYDROLASE, PUTATIVE (AFU_ORTHOLOGUE AFUA_2G00930)-RELATED"/>
    <property type="match status" value="1"/>
</dbReference>
<evidence type="ECO:0000259" key="6">
    <source>
        <dbReference type="SMART" id="SM00236"/>
    </source>
</evidence>
<dbReference type="SUPFAM" id="SSF49899">
    <property type="entry name" value="Concanavalin A-like lectins/glucanases"/>
    <property type="match status" value="1"/>
</dbReference>
<dbReference type="CDD" id="cd09001">
    <property type="entry name" value="GH43_FsAxh1-like"/>
    <property type="match status" value="1"/>
</dbReference>
<proteinExistence type="inferred from homology"/>
<gene>
    <name evidence="7" type="ORF">PVAG01_08983</name>
</gene>
<dbReference type="GO" id="GO:0016787">
    <property type="term" value="F:hydrolase activity"/>
    <property type="evidence" value="ECO:0007669"/>
    <property type="project" value="UniProtKB-KW"/>
</dbReference>
<dbReference type="InterPro" id="IPR006710">
    <property type="entry name" value="Glyco_hydro_43"/>
</dbReference>
<evidence type="ECO:0000256" key="2">
    <source>
        <dbReference type="ARBA" id="ARBA00022729"/>
    </source>
</evidence>
<dbReference type="InterPro" id="IPR000254">
    <property type="entry name" value="CBD"/>
</dbReference>
<dbReference type="InterPro" id="IPR041542">
    <property type="entry name" value="GH43_C2"/>
</dbReference>
<evidence type="ECO:0000313" key="7">
    <source>
        <dbReference type="EMBL" id="KAL3420484.1"/>
    </source>
</evidence>
<dbReference type="Proteomes" id="UP001629113">
    <property type="component" value="Unassembled WGS sequence"/>
</dbReference>
<dbReference type="InterPro" id="IPR013320">
    <property type="entry name" value="ConA-like_dom_sf"/>
</dbReference>
<dbReference type="InterPro" id="IPR035971">
    <property type="entry name" value="CBD_sf"/>
</dbReference>
<accession>A0ABR4PAZ9</accession>